<dbReference type="EMBL" id="JBBJUP010000005">
    <property type="protein sequence ID" value="MEJ8278779.1"/>
    <property type="molecule type" value="Genomic_DNA"/>
</dbReference>
<dbReference type="Proteomes" id="UP001364211">
    <property type="component" value="Unassembled WGS sequence"/>
</dbReference>
<comment type="caution">
    <text evidence="1">The sequence shown here is derived from an EMBL/GenBank/DDBJ whole genome shotgun (WGS) entry which is preliminary data.</text>
</comment>
<protein>
    <submittedName>
        <fullName evidence="1">SRPBCC family protein</fullName>
    </submittedName>
</protein>
<keyword evidence="2" id="KW-1185">Reference proteome</keyword>
<dbReference type="InterPro" id="IPR023393">
    <property type="entry name" value="START-like_dom_sf"/>
</dbReference>
<evidence type="ECO:0000313" key="2">
    <source>
        <dbReference type="Proteomes" id="UP001364211"/>
    </source>
</evidence>
<organism evidence="1 2">
    <name type="scientific">Pseudonocardia spirodelae</name>
    <dbReference type="NCBI Taxonomy" id="3133431"/>
    <lineage>
        <taxon>Bacteria</taxon>
        <taxon>Bacillati</taxon>
        <taxon>Actinomycetota</taxon>
        <taxon>Actinomycetes</taxon>
        <taxon>Pseudonocardiales</taxon>
        <taxon>Pseudonocardiaceae</taxon>
        <taxon>Pseudonocardia</taxon>
    </lineage>
</organism>
<proteinExistence type="predicted"/>
<dbReference type="SUPFAM" id="SSF55961">
    <property type="entry name" value="Bet v1-like"/>
    <property type="match status" value="1"/>
</dbReference>
<name>A0ABU8T4D3_9PSEU</name>
<dbReference type="RefSeq" id="WP_340287398.1">
    <property type="nucleotide sequence ID" value="NZ_JBBJUP010000005.1"/>
</dbReference>
<dbReference type="InterPro" id="IPR019587">
    <property type="entry name" value="Polyketide_cyclase/dehydratase"/>
</dbReference>
<sequence length="151" mass="16614">MTESPPTVVTAAREIAAPPDRVFELVADPVRQPEWDGNDNLAEAVPGRVRAVGDVFTTTLTHGGVRENRIVEFQEGRRIAWLPSEPGGTPPGHLWRWELEPVDGGRTRVTGTYDWTGLDPDDAFRQKRARATTSGSLRASLDRLAEVAESE</sequence>
<dbReference type="Gene3D" id="3.30.530.20">
    <property type="match status" value="1"/>
</dbReference>
<reference evidence="1 2" key="1">
    <citation type="submission" date="2024-03" db="EMBL/GenBank/DDBJ databases">
        <title>Draft genome sequence of Pseudonocardia sp. DW16-2.</title>
        <authorList>
            <person name="Duangmal K."/>
        </authorList>
    </citation>
    <scope>NUCLEOTIDE SEQUENCE [LARGE SCALE GENOMIC DNA]</scope>
    <source>
        <strain evidence="1 2">DW16-2</strain>
    </source>
</reference>
<dbReference type="Pfam" id="PF10604">
    <property type="entry name" value="Polyketide_cyc2"/>
    <property type="match status" value="1"/>
</dbReference>
<accession>A0ABU8T4D3</accession>
<gene>
    <name evidence="1" type="ORF">WJX68_07535</name>
</gene>
<evidence type="ECO:0000313" key="1">
    <source>
        <dbReference type="EMBL" id="MEJ8278779.1"/>
    </source>
</evidence>